<organism evidence="1 2">
    <name type="scientific">Xenoophorus captivus</name>
    <dbReference type="NCBI Taxonomy" id="1517983"/>
    <lineage>
        <taxon>Eukaryota</taxon>
        <taxon>Metazoa</taxon>
        <taxon>Chordata</taxon>
        <taxon>Craniata</taxon>
        <taxon>Vertebrata</taxon>
        <taxon>Euteleostomi</taxon>
        <taxon>Actinopterygii</taxon>
        <taxon>Neopterygii</taxon>
        <taxon>Teleostei</taxon>
        <taxon>Neoteleostei</taxon>
        <taxon>Acanthomorphata</taxon>
        <taxon>Ovalentaria</taxon>
        <taxon>Atherinomorphae</taxon>
        <taxon>Cyprinodontiformes</taxon>
        <taxon>Goodeidae</taxon>
        <taxon>Xenoophorus</taxon>
    </lineage>
</organism>
<name>A0ABV0R0N3_9TELE</name>
<evidence type="ECO:0000313" key="2">
    <source>
        <dbReference type="Proteomes" id="UP001434883"/>
    </source>
</evidence>
<protein>
    <submittedName>
        <fullName evidence="1">Agglutinin-like protein 2</fullName>
    </submittedName>
</protein>
<reference evidence="1 2" key="1">
    <citation type="submission" date="2021-06" db="EMBL/GenBank/DDBJ databases">
        <authorList>
            <person name="Palmer J.M."/>
        </authorList>
    </citation>
    <scope>NUCLEOTIDE SEQUENCE [LARGE SCALE GENOMIC DNA]</scope>
    <source>
        <strain evidence="1 2">XC_2019</strain>
        <tissue evidence="1">Muscle</tissue>
    </source>
</reference>
<dbReference type="Proteomes" id="UP001434883">
    <property type="component" value="Unassembled WGS sequence"/>
</dbReference>
<accession>A0ABV0R0N3</accession>
<dbReference type="EMBL" id="JAHRIN010027286">
    <property type="protein sequence ID" value="MEQ2201208.1"/>
    <property type="molecule type" value="Genomic_DNA"/>
</dbReference>
<proteinExistence type="predicted"/>
<sequence length="61" mass="7149">SSSDYQKLQDSCSRFEAWTLQLKRKRKEAEYTFHFWKSFPGKMTVRLLFSSSWVSHGVTGG</sequence>
<comment type="caution">
    <text evidence="1">The sequence shown here is derived from an EMBL/GenBank/DDBJ whole genome shotgun (WGS) entry which is preliminary data.</text>
</comment>
<evidence type="ECO:0000313" key="1">
    <source>
        <dbReference type="EMBL" id="MEQ2201208.1"/>
    </source>
</evidence>
<keyword evidence="2" id="KW-1185">Reference proteome</keyword>
<gene>
    <name evidence="1" type="primary">ALS2</name>
    <name evidence="1" type="ORF">XENOCAPTIV_009072</name>
</gene>
<dbReference type="Pfam" id="PF25582">
    <property type="entry name" value="DH_Alsin"/>
    <property type="match status" value="1"/>
</dbReference>
<feature type="non-terminal residue" evidence="1">
    <location>
        <position position="1"/>
    </location>
</feature>